<accession>U6KN75</accession>
<evidence type="ECO:0000313" key="2">
    <source>
        <dbReference type="Proteomes" id="UP000030747"/>
    </source>
</evidence>
<dbReference type="VEuPathDB" id="ToxoDB:ETH_00024995"/>
<name>U6KN75_EIMTE</name>
<organism evidence="1 2">
    <name type="scientific">Eimeria tenella</name>
    <name type="common">Coccidian parasite</name>
    <dbReference type="NCBI Taxonomy" id="5802"/>
    <lineage>
        <taxon>Eukaryota</taxon>
        <taxon>Sar</taxon>
        <taxon>Alveolata</taxon>
        <taxon>Apicomplexa</taxon>
        <taxon>Conoidasida</taxon>
        <taxon>Coccidia</taxon>
        <taxon>Eucoccidiorida</taxon>
        <taxon>Eimeriorina</taxon>
        <taxon>Eimeriidae</taxon>
        <taxon>Eimeria</taxon>
    </lineage>
</organism>
<reference evidence="1" key="1">
    <citation type="submission" date="2013-10" db="EMBL/GenBank/DDBJ databases">
        <title>Genomic analysis of the causative agents of coccidiosis in chickens.</title>
        <authorList>
            <person name="Reid A.J."/>
            <person name="Blake D."/>
            <person name="Billington K."/>
            <person name="Browne H."/>
            <person name="Dunn M."/>
            <person name="Hung S."/>
            <person name="Kawahara F."/>
            <person name="Miranda-Saavedra D."/>
            <person name="Mourier T."/>
            <person name="Nagra H."/>
            <person name="Otto T.D."/>
            <person name="Rawlings N."/>
            <person name="Sanchez A."/>
            <person name="Sanders M."/>
            <person name="Subramaniam C."/>
            <person name="Tay Y."/>
            <person name="Dear P."/>
            <person name="Doerig C."/>
            <person name="Gruber A."/>
            <person name="Parkinson J."/>
            <person name="Shirley M."/>
            <person name="Wan K.L."/>
            <person name="Berriman M."/>
            <person name="Tomley F."/>
            <person name="Pain A."/>
        </authorList>
    </citation>
    <scope>NUCLEOTIDE SEQUENCE [LARGE SCALE GENOMIC DNA]</scope>
    <source>
        <strain evidence="1">Houghton</strain>
    </source>
</reference>
<dbReference type="AlphaFoldDB" id="U6KN75"/>
<protein>
    <submittedName>
        <fullName evidence="1">Uncharacterized protein</fullName>
    </submittedName>
</protein>
<gene>
    <name evidence="1" type="ORF">ETH_00024995</name>
</gene>
<dbReference type="EMBL" id="HG673830">
    <property type="protein sequence ID" value="CDJ38291.1"/>
    <property type="molecule type" value="Genomic_DNA"/>
</dbReference>
<keyword evidence="2" id="KW-1185">Reference proteome</keyword>
<dbReference type="GeneID" id="25254109"/>
<evidence type="ECO:0000313" key="1">
    <source>
        <dbReference type="EMBL" id="CDJ38291.1"/>
    </source>
</evidence>
<dbReference type="Proteomes" id="UP000030747">
    <property type="component" value="Unassembled WGS sequence"/>
</dbReference>
<reference evidence="1" key="2">
    <citation type="submission" date="2013-10" db="EMBL/GenBank/DDBJ databases">
        <authorList>
            <person name="Aslett M."/>
        </authorList>
    </citation>
    <scope>NUCLEOTIDE SEQUENCE [LARGE SCALE GENOMIC DNA]</scope>
    <source>
        <strain evidence="1">Houghton</strain>
    </source>
</reference>
<proteinExistence type="predicted"/>
<sequence>MALQQHFQPFKQFQEIKKESCCSIRVIRLVAEIFELAIDAEQKLEGLRELFSEMDIFGALQQLGLESEGCLSLSSLRSLLSLFGFFAAEENLQKFLFFCTGSKSQRVPINELIYAIANRPTS</sequence>
<dbReference type="OrthoDB" id="10308716at2759"/>
<dbReference type="RefSeq" id="XP_013229129.1">
    <property type="nucleotide sequence ID" value="XM_013373675.1"/>
</dbReference>